<keyword evidence="3 8" id="KW-1003">Cell membrane</keyword>
<evidence type="ECO:0000313" key="10">
    <source>
        <dbReference type="EMBL" id="KRM61442.1"/>
    </source>
</evidence>
<feature type="domain" description="ABC transporter" evidence="9">
    <location>
        <begin position="4"/>
        <end position="247"/>
    </location>
</feature>
<dbReference type="Gene3D" id="3.40.50.300">
    <property type="entry name" value="P-loop containing nucleotide triphosphate hydrolases"/>
    <property type="match status" value="1"/>
</dbReference>
<comment type="function">
    <text evidence="8">ATP-binding (A) component of a common energy-coupling factor (ECF) ABC-transporter complex.</text>
</comment>
<dbReference type="PROSITE" id="PS00211">
    <property type="entry name" value="ABC_TRANSPORTER_1"/>
    <property type="match status" value="1"/>
</dbReference>
<keyword evidence="4 8" id="KW-0547">Nucleotide-binding</keyword>
<evidence type="ECO:0000256" key="4">
    <source>
        <dbReference type="ARBA" id="ARBA00022741"/>
    </source>
</evidence>
<dbReference type="InterPro" id="IPR030946">
    <property type="entry name" value="EcfA2"/>
</dbReference>
<dbReference type="GO" id="GO:0043190">
    <property type="term" value="C:ATP-binding cassette (ABC) transporter complex"/>
    <property type="evidence" value="ECO:0007669"/>
    <property type="project" value="TreeGrafter"/>
</dbReference>
<dbReference type="EC" id="7.-.-.-" evidence="8"/>
<keyword evidence="5 8" id="KW-0067">ATP-binding</keyword>
<reference evidence="10 11" key="1">
    <citation type="journal article" date="2015" name="Genome Announc.">
        <title>Expanding the biotechnology potential of lactobacilli through comparative genomics of 213 strains and associated genera.</title>
        <authorList>
            <person name="Sun Z."/>
            <person name="Harris H.M."/>
            <person name="McCann A."/>
            <person name="Guo C."/>
            <person name="Argimon S."/>
            <person name="Zhang W."/>
            <person name="Yang X."/>
            <person name="Jeffery I.B."/>
            <person name="Cooney J.C."/>
            <person name="Kagawa T.F."/>
            <person name="Liu W."/>
            <person name="Song Y."/>
            <person name="Salvetti E."/>
            <person name="Wrobel A."/>
            <person name="Rasinkangas P."/>
            <person name="Parkhill J."/>
            <person name="Rea M.C."/>
            <person name="O'Sullivan O."/>
            <person name="Ritari J."/>
            <person name="Douillard F.P."/>
            <person name="Paul Ross R."/>
            <person name="Yang R."/>
            <person name="Briner A.E."/>
            <person name="Felis G.E."/>
            <person name="de Vos W.M."/>
            <person name="Barrangou R."/>
            <person name="Klaenhammer T.R."/>
            <person name="Caufield P.W."/>
            <person name="Cui Y."/>
            <person name="Zhang H."/>
            <person name="O'Toole P.W."/>
        </authorList>
    </citation>
    <scope>NUCLEOTIDE SEQUENCE [LARGE SCALE GENOMIC DNA]</scope>
    <source>
        <strain evidence="10 11">DSM 20634</strain>
    </source>
</reference>
<comment type="subcellular location">
    <subcellularLocation>
        <location evidence="1 8">Cell membrane</location>
        <topology evidence="1 8">Peripheral membrane protein</topology>
    </subcellularLocation>
</comment>
<dbReference type="InterPro" id="IPR027417">
    <property type="entry name" value="P-loop_NTPase"/>
</dbReference>
<dbReference type="Pfam" id="PF00005">
    <property type="entry name" value="ABC_tran"/>
    <property type="match status" value="1"/>
</dbReference>
<comment type="similarity">
    <text evidence="8">Belongs to the ABC transporter superfamily. Energy-coupling factor EcfA family.</text>
</comment>
<gene>
    <name evidence="10" type="ORF">FC26_GL001515</name>
</gene>
<dbReference type="InterPro" id="IPR050095">
    <property type="entry name" value="ECF_ABC_transporter_ATP-bd"/>
</dbReference>
<dbReference type="FunFam" id="3.40.50.300:FF:000224">
    <property type="entry name" value="Energy-coupling factor transporter ATP-binding protein EcfA"/>
    <property type="match status" value="1"/>
</dbReference>
<dbReference type="InterPro" id="IPR003593">
    <property type="entry name" value="AAA+_ATPase"/>
</dbReference>
<dbReference type="NCBIfam" id="TIGR04521">
    <property type="entry name" value="ECF_ATPase_2"/>
    <property type="match status" value="1"/>
</dbReference>
<dbReference type="Proteomes" id="UP000051733">
    <property type="component" value="Unassembled WGS sequence"/>
</dbReference>
<dbReference type="InterPro" id="IPR015856">
    <property type="entry name" value="ABC_transpr_CbiO/EcfA_su"/>
</dbReference>
<dbReference type="SUPFAM" id="SSF52540">
    <property type="entry name" value="P-loop containing nucleoside triphosphate hydrolases"/>
    <property type="match status" value="1"/>
</dbReference>
<dbReference type="GO" id="GO:0042626">
    <property type="term" value="F:ATPase-coupled transmembrane transporter activity"/>
    <property type="evidence" value="ECO:0007669"/>
    <property type="project" value="TreeGrafter"/>
</dbReference>
<keyword evidence="11" id="KW-1185">Reference proteome</keyword>
<dbReference type="GO" id="GO:0016887">
    <property type="term" value="F:ATP hydrolysis activity"/>
    <property type="evidence" value="ECO:0007669"/>
    <property type="project" value="InterPro"/>
</dbReference>
<evidence type="ECO:0000259" key="9">
    <source>
        <dbReference type="PROSITE" id="PS50893"/>
    </source>
</evidence>
<protein>
    <recommendedName>
        <fullName evidence="8">Energy-coupling factor transporter ATP-binding protein EcfA2</fullName>
        <ecNumber evidence="8">7.-.-.-</ecNumber>
    </recommendedName>
</protein>
<evidence type="ECO:0000313" key="11">
    <source>
        <dbReference type="Proteomes" id="UP000051733"/>
    </source>
</evidence>
<dbReference type="EMBL" id="AYYY01000025">
    <property type="protein sequence ID" value="KRM61442.1"/>
    <property type="molecule type" value="Genomic_DNA"/>
</dbReference>
<evidence type="ECO:0000256" key="3">
    <source>
        <dbReference type="ARBA" id="ARBA00022475"/>
    </source>
</evidence>
<sequence>MPKIEFKQVAFTYQPNTPFAVKALDHINLEIPENSYTAIVGHTGSGKSTIIQLLDGLLLPTSGSIRVDENVISATSSNAQLGRIRSQIGIVFQFPEAQLFEETVLKDIAFGPQNFGKSEEEAFALAREAMQLVGLDADLAERSPFELSGGQMRRVAIAGVLAMKPSILILDEPTAGLDPRGQRETMQLFERLHVDQHVTVILVTHQMEDAAQYADQIAVMNGGQLVKVAEPAQIFANPQWLKDNHLTVPKTTQMAHELERGGFTFNPYPLTLEQLAVQIKRQLESRTQ</sequence>
<dbReference type="PANTHER" id="PTHR43553:SF27">
    <property type="entry name" value="ENERGY-COUPLING FACTOR TRANSPORTER ATP-BINDING PROTEIN ECFA2"/>
    <property type="match status" value="1"/>
</dbReference>
<accession>A0A0R2A566</accession>
<comment type="subunit">
    <text evidence="8">Forms a stable energy-coupling factor (ECF) transporter complex composed of 2 membrane-embedded substrate-binding proteins (S component), 2 ATP-binding proteins (A component) and 2 transmembrane proteins (T component).</text>
</comment>
<evidence type="ECO:0000256" key="2">
    <source>
        <dbReference type="ARBA" id="ARBA00022448"/>
    </source>
</evidence>
<dbReference type="SMART" id="SM00382">
    <property type="entry name" value="AAA"/>
    <property type="match status" value="1"/>
</dbReference>
<comment type="caution">
    <text evidence="10">The sequence shown here is derived from an EMBL/GenBank/DDBJ whole genome shotgun (WGS) entry which is preliminary data.</text>
</comment>
<evidence type="ECO:0000256" key="5">
    <source>
        <dbReference type="ARBA" id="ARBA00022840"/>
    </source>
</evidence>
<keyword evidence="2 8" id="KW-0813">Transport</keyword>
<keyword evidence="7 8" id="KW-0472">Membrane</keyword>
<dbReference type="InterPro" id="IPR017871">
    <property type="entry name" value="ABC_transporter-like_CS"/>
</dbReference>
<dbReference type="PANTHER" id="PTHR43553">
    <property type="entry name" value="HEAVY METAL TRANSPORTER"/>
    <property type="match status" value="1"/>
</dbReference>
<evidence type="ECO:0000256" key="8">
    <source>
        <dbReference type="RuleBase" id="RU365104"/>
    </source>
</evidence>
<dbReference type="CDD" id="cd03225">
    <property type="entry name" value="ABC_cobalt_CbiO_domain1"/>
    <property type="match status" value="1"/>
</dbReference>
<name>A0A0R2A566_9LACO</name>
<dbReference type="InterPro" id="IPR003439">
    <property type="entry name" value="ABC_transporter-like_ATP-bd"/>
</dbReference>
<evidence type="ECO:0000256" key="7">
    <source>
        <dbReference type="ARBA" id="ARBA00023136"/>
    </source>
</evidence>
<dbReference type="PATRIC" id="fig|1423813.3.peg.1540"/>
<evidence type="ECO:0000256" key="6">
    <source>
        <dbReference type="ARBA" id="ARBA00022967"/>
    </source>
</evidence>
<dbReference type="RefSeq" id="WP_420835221.1">
    <property type="nucleotide sequence ID" value="NZ_AYYY01000025.1"/>
</dbReference>
<dbReference type="STRING" id="1423813.FC26_GL001515"/>
<organism evidence="10 11">
    <name type="scientific">Paucilactobacillus vaccinostercus DSM 20634</name>
    <dbReference type="NCBI Taxonomy" id="1423813"/>
    <lineage>
        <taxon>Bacteria</taxon>
        <taxon>Bacillati</taxon>
        <taxon>Bacillota</taxon>
        <taxon>Bacilli</taxon>
        <taxon>Lactobacillales</taxon>
        <taxon>Lactobacillaceae</taxon>
        <taxon>Paucilactobacillus</taxon>
    </lineage>
</organism>
<dbReference type="GO" id="GO:0005524">
    <property type="term" value="F:ATP binding"/>
    <property type="evidence" value="ECO:0007669"/>
    <property type="project" value="UniProtKB-UniRule"/>
</dbReference>
<dbReference type="NCBIfam" id="NF010155">
    <property type="entry name" value="PRK13634.1"/>
    <property type="match status" value="1"/>
</dbReference>
<keyword evidence="6" id="KW-1278">Translocase</keyword>
<dbReference type="AlphaFoldDB" id="A0A0R2A566"/>
<evidence type="ECO:0000256" key="1">
    <source>
        <dbReference type="ARBA" id="ARBA00004202"/>
    </source>
</evidence>
<dbReference type="PROSITE" id="PS50893">
    <property type="entry name" value="ABC_TRANSPORTER_2"/>
    <property type="match status" value="1"/>
</dbReference>
<proteinExistence type="inferred from homology"/>